<dbReference type="OrthoDB" id="227596at2"/>
<dbReference type="RefSeq" id="WP_079728714.1">
    <property type="nucleotide sequence ID" value="NZ_FUZP01000003.1"/>
</dbReference>
<feature type="region of interest" description="Disordered" evidence="9">
    <location>
        <begin position="1"/>
        <end position="21"/>
    </location>
</feature>
<accession>A0A1T5KZI4</accession>
<dbReference type="Proteomes" id="UP000190857">
    <property type="component" value="Unassembled WGS sequence"/>
</dbReference>
<dbReference type="InterPro" id="IPR050482">
    <property type="entry name" value="Sensor_HK_TwoCompSys"/>
</dbReference>
<evidence type="ECO:0000313" key="13">
    <source>
        <dbReference type="EMBL" id="SKC68875.1"/>
    </source>
</evidence>
<evidence type="ECO:0000256" key="8">
    <source>
        <dbReference type="ARBA" id="ARBA00023012"/>
    </source>
</evidence>
<proteinExistence type="predicted"/>
<dbReference type="PANTHER" id="PTHR24421">
    <property type="entry name" value="NITRATE/NITRITE SENSOR PROTEIN NARX-RELATED"/>
    <property type="match status" value="1"/>
</dbReference>
<dbReference type="CDD" id="cd16917">
    <property type="entry name" value="HATPase_UhpB-NarQ-NarX-like"/>
    <property type="match status" value="1"/>
</dbReference>
<keyword evidence="3" id="KW-0597">Phosphoprotein</keyword>
<protein>
    <recommendedName>
        <fullName evidence="2">histidine kinase</fullName>
        <ecNumber evidence="2">2.7.13.3</ecNumber>
    </recommendedName>
</protein>
<evidence type="ECO:0000256" key="2">
    <source>
        <dbReference type="ARBA" id="ARBA00012438"/>
    </source>
</evidence>
<feature type="transmembrane region" description="Helical" evidence="10">
    <location>
        <begin position="165"/>
        <end position="187"/>
    </location>
</feature>
<dbReference type="EMBL" id="FUZP01000003">
    <property type="protein sequence ID" value="SKC68875.1"/>
    <property type="molecule type" value="Genomic_DNA"/>
</dbReference>
<dbReference type="PANTHER" id="PTHR24421:SF10">
    <property type="entry name" value="NITRATE_NITRITE SENSOR PROTEIN NARQ"/>
    <property type="match status" value="1"/>
</dbReference>
<dbReference type="STRING" id="123320.SAMN06309945_2703"/>
<organism evidence="13 14">
    <name type="scientific">Okibacterium fritillariae</name>
    <dbReference type="NCBI Taxonomy" id="123320"/>
    <lineage>
        <taxon>Bacteria</taxon>
        <taxon>Bacillati</taxon>
        <taxon>Actinomycetota</taxon>
        <taxon>Actinomycetes</taxon>
        <taxon>Micrococcales</taxon>
        <taxon>Microbacteriaceae</taxon>
        <taxon>Okibacterium</taxon>
    </lineage>
</organism>
<evidence type="ECO:0000256" key="9">
    <source>
        <dbReference type="SAM" id="MobiDB-lite"/>
    </source>
</evidence>
<evidence type="ECO:0000256" key="5">
    <source>
        <dbReference type="ARBA" id="ARBA00022741"/>
    </source>
</evidence>
<keyword evidence="6 13" id="KW-0418">Kinase</keyword>
<evidence type="ECO:0000256" key="7">
    <source>
        <dbReference type="ARBA" id="ARBA00022840"/>
    </source>
</evidence>
<feature type="domain" description="Signal transduction histidine kinase subgroup 3 dimerisation and phosphoacceptor" evidence="12">
    <location>
        <begin position="222"/>
        <end position="287"/>
    </location>
</feature>
<dbReference type="InterPro" id="IPR003594">
    <property type="entry name" value="HATPase_dom"/>
</dbReference>
<keyword evidence="10" id="KW-1133">Transmembrane helix</keyword>
<keyword evidence="10" id="KW-0472">Membrane</keyword>
<feature type="region of interest" description="Disordered" evidence="9">
    <location>
        <begin position="282"/>
        <end position="315"/>
    </location>
</feature>
<dbReference type="Pfam" id="PF07730">
    <property type="entry name" value="HisKA_3"/>
    <property type="match status" value="1"/>
</dbReference>
<feature type="domain" description="Histidine kinase/HSP90-like ATPase" evidence="11">
    <location>
        <begin position="347"/>
        <end position="438"/>
    </location>
</feature>
<keyword evidence="10" id="KW-0812">Transmembrane</keyword>
<dbReference type="GO" id="GO:0000155">
    <property type="term" value="F:phosphorelay sensor kinase activity"/>
    <property type="evidence" value="ECO:0007669"/>
    <property type="project" value="InterPro"/>
</dbReference>
<feature type="transmembrane region" description="Helical" evidence="10">
    <location>
        <begin position="55"/>
        <end position="73"/>
    </location>
</feature>
<keyword evidence="4" id="KW-0808">Transferase</keyword>
<dbReference type="AlphaFoldDB" id="A0A1T5KZI4"/>
<evidence type="ECO:0000259" key="12">
    <source>
        <dbReference type="Pfam" id="PF07730"/>
    </source>
</evidence>
<keyword evidence="8" id="KW-0902">Two-component regulatory system</keyword>
<dbReference type="SUPFAM" id="SSF55874">
    <property type="entry name" value="ATPase domain of HSP90 chaperone/DNA topoisomerase II/histidine kinase"/>
    <property type="match status" value="1"/>
</dbReference>
<keyword evidence="7" id="KW-0067">ATP-binding</keyword>
<dbReference type="InterPro" id="IPR036890">
    <property type="entry name" value="HATPase_C_sf"/>
</dbReference>
<name>A0A1T5KZI4_9MICO</name>
<dbReference type="InterPro" id="IPR011712">
    <property type="entry name" value="Sig_transdc_His_kin_sub3_dim/P"/>
</dbReference>
<dbReference type="Pfam" id="PF02518">
    <property type="entry name" value="HATPase_c"/>
    <property type="match status" value="1"/>
</dbReference>
<dbReference type="Gene3D" id="3.30.565.10">
    <property type="entry name" value="Histidine kinase-like ATPase, C-terminal domain"/>
    <property type="match status" value="1"/>
</dbReference>
<reference evidence="13 14" key="1">
    <citation type="submission" date="2017-02" db="EMBL/GenBank/DDBJ databases">
        <authorList>
            <person name="Peterson S.W."/>
        </authorList>
    </citation>
    <scope>NUCLEOTIDE SEQUENCE [LARGE SCALE GENOMIC DNA]</scope>
    <source>
        <strain evidence="13 14">VKM Ac-2059</strain>
    </source>
</reference>
<sequence>MTGAAYLDPDEPGWTRPAPTPGERRTDLVLAVSLFVGSILSLMLYTVAGFYDDPADLGISILTLALITLPLALRRVWPASVALALSAVFIVIGQLHVSELLFCNIALFLALYSVGAWTSDRRRAFVVRIVIVFVMLVWLLISMFLATTDPDAMPGFSRAGLFSPLVAYLLIQILTNILYFGAAWYFGNRAWDGAKERAVLEHRTALLDRERIRSARQAVSLERLRIARELHDVVAHHVSVMGVQAGAARTVLDLDPVAARAALGVVEDNARSAIDELRGILGTLREPEPETATDAERERQTDAESEAASTVSVDRLPDLCEESTQAGVPTRFEAVGAPRPLPKLVSLTLYRVTQEALTNARKYGGPDTRADVRLRYLGEAVEIEITNSGSLAVTLPSRRRGTGLGHVGMQERVRATGGTLELGPRPRGGYLVRARIPVSLDDRLTGPNDSHERMVSA</sequence>
<dbReference type="GO" id="GO:0016020">
    <property type="term" value="C:membrane"/>
    <property type="evidence" value="ECO:0007669"/>
    <property type="project" value="InterPro"/>
</dbReference>
<gene>
    <name evidence="13" type="ORF">SAMN06309945_2703</name>
</gene>
<evidence type="ECO:0000256" key="3">
    <source>
        <dbReference type="ARBA" id="ARBA00022553"/>
    </source>
</evidence>
<evidence type="ECO:0000313" key="14">
    <source>
        <dbReference type="Proteomes" id="UP000190857"/>
    </source>
</evidence>
<evidence type="ECO:0000256" key="10">
    <source>
        <dbReference type="SAM" id="Phobius"/>
    </source>
</evidence>
<keyword evidence="14" id="KW-1185">Reference proteome</keyword>
<feature type="transmembrane region" description="Helical" evidence="10">
    <location>
        <begin position="124"/>
        <end position="145"/>
    </location>
</feature>
<evidence type="ECO:0000256" key="4">
    <source>
        <dbReference type="ARBA" id="ARBA00022679"/>
    </source>
</evidence>
<evidence type="ECO:0000256" key="1">
    <source>
        <dbReference type="ARBA" id="ARBA00000085"/>
    </source>
</evidence>
<evidence type="ECO:0000259" key="11">
    <source>
        <dbReference type="Pfam" id="PF02518"/>
    </source>
</evidence>
<comment type="catalytic activity">
    <reaction evidence="1">
        <text>ATP + protein L-histidine = ADP + protein N-phospho-L-histidine.</text>
        <dbReference type="EC" id="2.7.13.3"/>
    </reaction>
</comment>
<dbReference type="Gene3D" id="1.20.5.1930">
    <property type="match status" value="1"/>
</dbReference>
<keyword evidence="5" id="KW-0547">Nucleotide-binding</keyword>
<feature type="transmembrane region" description="Helical" evidence="10">
    <location>
        <begin position="79"/>
        <end position="112"/>
    </location>
</feature>
<dbReference type="GO" id="GO:0046983">
    <property type="term" value="F:protein dimerization activity"/>
    <property type="evidence" value="ECO:0007669"/>
    <property type="project" value="InterPro"/>
</dbReference>
<dbReference type="EC" id="2.7.13.3" evidence="2"/>
<dbReference type="GO" id="GO:0005524">
    <property type="term" value="F:ATP binding"/>
    <property type="evidence" value="ECO:0007669"/>
    <property type="project" value="UniProtKB-KW"/>
</dbReference>
<feature type="transmembrane region" description="Helical" evidence="10">
    <location>
        <begin position="28"/>
        <end position="48"/>
    </location>
</feature>
<evidence type="ECO:0000256" key="6">
    <source>
        <dbReference type="ARBA" id="ARBA00022777"/>
    </source>
</evidence>